<feature type="transmembrane region" description="Helical" evidence="1">
    <location>
        <begin position="95"/>
        <end position="117"/>
    </location>
</feature>
<organism evidence="2 3">
    <name type="scientific">Nibribacter ruber</name>
    <dbReference type="NCBI Taxonomy" id="2698458"/>
    <lineage>
        <taxon>Bacteria</taxon>
        <taxon>Pseudomonadati</taxon>
        <taxon>Bacteroidota</taxon>
        <taxon>Cytophagia</taxon>
        <taxon>Cytophagales</taxon>
        <taxon>Hymenobacteraceae</taxon>
        <taxon>Nibribacter</taxon>
    </lineage>
</organism>
<name>A0A6P1NYG9_9BACT</name>
<accession>A0A6P1NYG9</accession>
<evidence type="ECO:0008006" key="4">
    <source>
        <dbReference type="Google" id="ProtNLM"/>
    </source>
</evidence>
<dbReference type="RefSeq" id="WP_160690002.1">
    <property type="nucleotide sequence ID" value="NZ_CP047897.1"/>
</dbReference>
<keyword evidence="1" id="KW-1133">Transmembrane helix</keyword>
<dbReference type="KEGG" id="nib:GU926_06080"/>
<keyword evidence="1" id="KW-0472">Membrane</keyword>
<dbReference type="EMBL" id="CP047897">
    <property type="protein sequence ID" value="QHL87025.1"/>
    <property type="molecule type" value="Genomic_DNA"/>
</dbReference>
<feature type="transmembrane region" description="Helical" evidence="1">
    <location>
        <begin position="70"/>
        <end position="89"/>
    </location>
</feature>
<gene>
    <name evidence="2" type="ORF">GU926_06080</name>
</gene>
<proteinExistence type="predicted"/>
<keyword evidence="1" id="KW-0812">Transmembrane</keyword>
<keyword evidence="3" id="KW-1185">Reference proteome</keyword>
<evidence type="ECO:0000256" key="1">
    <source>
        <dbReference type="SAM" id="Phobius"/>
    </source>
</evidence>
<protein>
    <recommendedName>
        <fullName evidence="4">SRPBCC family protein</fullName>
    </recommendedName>
</protein>
<evidence type="ECO:0000313" key="2">
    <source>
        <dbReference type="EMBL" id="QHL87025.1"/>
    </source>
</evidence>
<dbReference type="AlphaFoldDB" id="A0A6P1NYG9"/>
<feature type="transmembrane region" description="Helical" evidence="1">
    <location>
        <begin position="35"/>
        <end position="58"/>
    </location>
</feature>
<reference evidence="2 3" key="1">
    <citation type="submission" date="2020-01" db="EMBL/GenBank/DDBJ databases">
        <authorList>
            <person name="Kim M."/>
        </authorList>
    </citation>
    <scope>NUCLEOTIDE SEQUENCE [LARGE SCALE GENOMIC DNA]</scope>
    <source>
        <strain evidence="2 3">BT10</strain>
    </source>
</reference>
<evidence type="ECO:0000313" key="3">
    <source>
        <dbReference type="Proteomes" id="UP000464214"/>
    </source>
</evidence>
<dbReference type="Proteomes" id="UP000464214">
    <property type="component" value="Chromosome"/>
</dbReference>
<sequence length="317" mass="37109">MNYIQYTGVIFGAVYGFIYRLICEREVVDTIYNIYNIYTVSFVWVLPIVIAIIPIVFARKELLNSKWKQFAFPFLSVLIFFILTLSSGVEDWLCILIISFPFLITAGIVGLVLAPFIKNRSSKKLYSIMLLPFILNPVESLLPNKSEKFRVETQIVINTNQEVVWENILEVPEIKEAEYNYGLLNWIGVPRPIKSKVYTTDGQKVRIGYFSEGLRLYESISQIDTLHYVEFKILLDKSRLRDLPTDKHLLQSGNFYFDKIYYRLHKINKDQTKLTLTCDYTLNSKMNGYANFWANTIIKDFEVRLLNSLKHKIEKQM</sequence>